<reference evidence="2" key="1">
    <citation type="submission" date="2017-01" db="EMBL/GenBank/DDBJ databases">
        <title>Genome Analysis of Deinococcus marmoris KOPRI26562.</title>
        <authorList>
            <person name="Kim J.H."/>
            <person name="Oh H.-M."/>
        </authorList>
    </citation>
    <scope>NUCLEOTIDE SEQUENCE [LARGE SCALE GENOMIC DNA]</scope>
    <source>
        <strain evidence="2">PAMC 26633</strain>
    </source>
</reference>
<evidence type="ECO:0000313" key="2">
    <source>
        <dbReference type="Proteomes" id="UP000214720"/>
    </source>
</evidence>
<gene>
    <name evidence="1" type="ORF">BSU04_44880</name>
</gene>
<dbReference type="AlphaFoldDB" id="A0A226WL86"/>
<comment type="caution">
    <text evidence="1">The sequence shown here is derived from an EMBL/GenBank/DDBJ whole genome shotgun (WGS) entry which is preliminary data.</text>
</comment>
<proteinExistence type="predicted"/>
<organism evidence="1 2">
    <name type="scientific">Caballeronia sordidicola</name>
    <name type="common">Burkholderia sordidicola</name>
    <dbReference type="NCBI Taxonomy" id="196367"/>
    <lineage>
        <taxon>Bacteria</taxon>
        <taxon>Pseudomonadati</taxon>
        <taxon>Pseudomonadota</taxon>
        <taxon>Betaproteobacteria</taxon>
        <taxon>Burkholderiales</taxon>
        <taxon>Burkholderiaceae</taxon>
        <taxon>Caballeronia</taxon>
    </lineage>
</organism>
<dbReference type="EMBL" id="MTHB01000290">
    <property type="protein sequence ID" value="OXC71942.1"/>
    <property type="molecule type" value="Genomic_DNA"/>
</dbReference>
<dbReference type="Proteomes" id="UP000214720">
    <property type="component" value="Unassembled WGS sequence"/>
</dbReference>
<sequence length="49" mass="5708">MRNFRARAIVDFTCVDVGTSEHTTAQIRRFRWKVAWQAVLAALNSVHNY</sequence>
<protein>
    <submittedName>
        <fullName evidence="1">Uncharacterized protein</fullName>
    </submittedName>
</protein>
<evidence type="ECO:0000313" key="1">
    <source>
        <dbReference type="EMBL" id="OXC71942.1"/>
    </source>
</evidence>
<accession>A0A226WL86</accession>
<name>A0A226WL86_CABSO</name>